<proteinExistence type="predicted"/>
<evidence type="ECO:0000256" key="1">
    <source>
        <dbReference type="SAM" id="MobiDB-lite"/>
    </source>
</evidence>
<dbReference type="Proteomes" id="UP001341840">
    <property type="component" value="Unassembled WGS sequence"/>
</dbReference>
<accession>A0ABU6Y471</accession>
<evidence type="ECO:0000313" key="3">
    <source>
        <dbReference type="Proteomes" id="UP001341840"/>
    </source>
</evidence>
<comment type="caution">
    <text evidence="2">The sequence shown here is derived from an EMBL/GenBank/DDBJ whole genome shotgun (WGS) entry which is preliminary data.</text>
</comment>
<protein>
    <submittedName>
        <fullName evidence="2">Uncharacterized protein</fullName>
    </submittedName>
</protein>
<feature type="region of interest" description="Disordered" evidence="1">
    <location>
        <begin position="76"/>
        <end position="113"/>
    </location>
</feature>
<keyword evidence="3" id="KW-1185">Reference proteome</keyword>
<gene>
    <name evidence="2" type="ORF">PIB30_015518</name>
</gene>
<sequence>MSGLVKDMHGRTIEEATSLVSTQWFKQVCPKLVRTATRAFDYKEAHIYMENAVEELCKKVDDISCTSNQAIQVKGLKRRNDGMKNSRRRPKSWVEKQPKNKMKTSVTSTSQQQQDKAVELYNSIPQENGHDFHKLLMVFLGEITSLQDHLKLKDPKTVHSVKTIFGLVPSNVGLRVDNRRMSSWPALGSDRCDKPISLEKRRRIDQDVGNYRIELRLRFRSDPPAGNLRFSPLSLHVFHRSCRRRRYESALVPFSAKYIPGSGGCGGDRPLRLCT</sequence>
<dbReference type="EMBL" id="JASCZI010241698">
    <property type="protein sequence ID" value="MED6205180.1"/>
    <property type="molecule type" value="Genomic_DNA"/>
</dbReference>
<evidence type="ECO:0000313" key="2">
    <source>
        <dbReference type="EMBL" id="MED6205180.1"/>
    </source>
</evidence>
<name>A0ABU6Y471_9FABA</name>
<reference evidence="2 3" key="1">
    <citation type="journal article" date="2023" name="Plants (Basel)">
        <title>Bridging the Gap: Combining Genomics and Transcriptomics Approaches to Understand Stylosanthes scabra, an Orphan Legume from the Brazilian Caatinga.</title>
        <authorList>
            <person name="Ferreira-Neto J.R.C."/>
            <person name="da Silva M.D."/>
            <person name="Binneck E."/>
            <person name="de Melo N.F."/>
            <person name="da Silva R.H."/>
            <person name="de Melo A.L.T.M."/>
            <person name="Pandolfi V."/>
            <person name="Bustamante F.O."/>
            <person name="Brasileiro-Vidal A.C."/>
            <person name="Benko-Iseppon A.M."/>
        </authorList>
    </citation>
    <scope>NUCLEOTIDE SEQUENCE [LARGE SCALE GENOMIC DNA]</scope>
    <source>
        <tissue evidence="2">Leaves</tissue>
    </source>
</reference>
<feature type="compositionally biased region" description="Low complexity" evidence="1">
    <location>
        <begin position="104"/>
        <end position="113"/>
    </location>
</feature>
<organism evidence="2 3">
    <name type="scientific">Stylosanthes scabra</name>
    <dbReference type="NCBI Taxonomy" id="79078"/>
    <lineage>
        <taxon>Eukaryota</taxon>
        <taxon>Viridiplantae</taxon>
        <taxon>Streptophyta</taxon>
        <taxon>Embryophyta</taxon>
        <taxon>Tracheophyta</taxon>
        <taxon>Spermatophyta</taxon>
        <taxon>Magnoliopsida</taxon>
        <taxon>eudicotyledons</taxon>
        <taxon>Gunneridae</taxon>
        <taxon>Pentapetalae</taxon>
        <taxon>rosids</taxon>
        <taxon>fabids</taxon>
        <taxon>Fabales</taxon>
        <taxon>Fabaceae</taxon>
        <taxon>Papilionoideae</taxon>
        <taxon>50 kb inversion clade</taxon>
        <taxon>dalbergioids sensu lato</taxon>
        <taxon>Dalbergieae</taxon>
        <taxon>Pterocarpus clade</taxon>
        <taxon>Stylosanthes</taxon>
    </lineage>
</organism>